<dbReference type="SMART" id="SM00388">
    <property type="entry name" value="HisKA"/>
    <property type="match status" value="1"/>
</dbReference>
<dbReference type="RefSeq" id="WP_153346305.1">
    <property type="nucleotide sequence ID" value="NZ_WEGI01000011.1"/>
</dbReference>
<dbReference type="CDD" id="cd00075">
    <property type="entry name" value="HATPase"/>
    <property type="match status" value="1"/>
</dbReference>
<evidence type="ECO:0000259" key="9">
    <source>
        <dbReference type="PROSITE" id="PS50109"/>
    </source>
</evidence>
<organism evidence="10 11">
    <name type="scientific">Nocardia aurantia</name>
    <dbReference type="NCBI Taxonomy" id="2585199"/>
    <lineage>
        <taxon>Bacteria</taxon>
        <taxon>Bacillati</taxon>
        <taxon>Actinomycetota</taxon>
        <taxon>Actinomycetes</taxon>
        <taxon>Mycobacteriales</taxon>
        <taxon>Nocardiaceae</taxon>
        <taxon>Nocardia</taxon>
    </lineage>
</organism>
<dbReference type="InterPro" id="IPR004358">
    <property type="entry name" value="Sig_transdc_His_kin-like_C"/>
</dbReference>
<sequence length="359" mass="38312">MPHDIPALICYALAGSVPVTALGALAMRITHNRSLTTSMVVLVLIPTLATLAGLIAVSGLMFTHELERSAIVLAVVTAVAVPAAIVLGRAQARKTVWQRQMREQERAAEQSRRELVAWVSHDLRTPLAGILAMSEAIADGVVDRPETLERYAQQIVRETHRLSAMVDDLFEMSKINSGALRLTLEPVDLRELIDEVAATTGPSAERARIRLSARQPAAPIPVCGNDRALTRVITNLVANAIEHTPPGGRIDVVTGSADGYAWARVDDTGPGIAPADLPRIFEVAYRGSAARSPAATGIGSNSGMGLAIAAGLMRAHQGEITAHNREVGCRFEIRLPLVSDDSTADRRVSPVHPNEVQTG</sequence>
<proteinExistence type="predicted"/>
<evidence type="ECO:0000256" key="4">
    <source>
        <dbReference type="ARBA" id="ARBA00022553"/>
    </source>
</evidence>
<dbReference type="AlphaFoldDB" id="A0A7K0DUJ8"/>
<evidence type="ECO:0000256" key="5">
    <source>
        <dbReference type="ARBA" id="ARBA00022679"/>
    </source>
</evidence>
<evidence type="ECO:0000313" key="11">
    <source>
        <dbReference type="Proteomes" id="UP000431401"/>
    </source>
</evidence>
<dbReference type="OrthoDB" id="9806130at2"/>
<evidence type="ECO:0000256" key="8">
    <source>
        <dbReference type="SAM" id="Phobius"/>
    </source>
</evidence>
<dbReference type="Gene3D" id="3.30.565.10">
    <property type="entry name" value="Histidine kinase-like ATPase, C-terminal domain"/>
    <property type="match status" value="1"/>
</dbReference>
<comment type="catalytic activity">
    <reaction evidence="1">
        <text>ATP + protein L-histidine = ADP + protein N-phospho-L-histidine.</text>
        <dbReference type="EC" id="2.7.13.3"/>
    </reaction>
</comment>
<evidence type="ECO:0000256" key="1">
    <source>
        <dbReference type="ARBA" id="ARBA00000085"/>
    </source>
</evidence>
<dbReference type="PANTHER" id="PTHR43711">
    <property type="entry name" value="TWO-COMPONENT HISTIDINE KINASE"/>
    <property type="match status" value="1"/>
</dbReference>
<keyword evidence="7" id="KW-0902">Two-component regulatory system</keyword>
<dbReference type="InterPro" id="IPR003594">
    <property type="entry name" value="HATPase_dom"/>
</dbReference>
<dbReference type="EC" id="2.7.13.3" evidence="3"/>
<accession>A0A7K0DUJ8</accession>
<comment type="subcellular location">
    <subcellularLocation>
        <location evidence="2">Cell membrane</location>
    </subcellularLocation>
</comment>
<name>A0A7K0DUJ8_9NOCA</name>
<dbReference type="Pfam" id="PF02518">
    <property type="entry name" value="HATPase_c"/>
    <property type="match status" value="1"/>
</dbReference>
<dbReference type="PROSITE" id="PS50109">
    <property type="entry name" value="HIS_KIN"/>
    <property type="match status" value="1"/>
</dbReference>
<keyword evidence="6 10" id="KW-0418">Kinase</keyword>
<dbReference type="GO" id="GO:0000155">
    <property type="term" value="F:phosphorelay sensor kinase activity"/>
    <property type="evidence" value="ECO:0007669"/>
    <property type="project" value="InterPro"/>
</dbReference>
<dbReference type="InterPro" id="IPR005467">
    <property type="entry name" value="His_kinase_dom"/>
</dbReference>
<feature type="domain" description="Histidine kinase" evidence="9">
    <location>
        <begin position="118"/>
        <end position="339"/>
    </location>
</feature>
<dbReference type="SUPFAM" id="SSF55874">
    <property type="entry name" value="ATPase domain of HSP90 chaperone/DNA topoisomerase II/histidine kinase"/>
    <property type="match status" value="1"/>
</dbReference>
<dbReference type="Proteomes" id="UP000431401">
    <property type="component" value="Unassembled WGS sequence"/>
</dbReference>
<evidence type="ECO:0000256" key="7">
    <source>
        <dbReference type="ARBA" id="ARBA00023012"/>
    </source>
</evidence>
<dbReference type="PRINTS" id="PR00344">
    <property type="entry name" value="BCTRLSENSOR"/>
</dbReference>
<feature type="transmembrane region" description="Helical" evidence="8">
    <location>
        <begin position="6"/>
        <end position="27"/>
    </location>
</feature>
<keyword evidence="8" id="KW-0472">Membrane</keyword>
<evidence type="ECO:0000256" key="2">
    <source>
        <dbReference type="ARBA" id="ARBA00004236"/>
    </source>
</evidence>
<reference evidence="10 11" key="1">
    <citation type="submission" date="2019-10" db="EMBL/GenBank/DDBJ databases">
        <title>Nocardia macrotermitis sp. nov. and Nocardia aurantia sp. nov., isolated from the gut of fungus growing-termite Macrotermes natalensis.</title>
        <authorList>
            <person name="Benndorf R."/>
            <person name="Schwitalla J."/>
            <person name="Martin K."/>
            <person name="De Beer W."/>
            <person name="Kaster A.-K."/>
            <person name="Vollmers J."/>
            <person name="Poulsen M."/>
            <person name="Beemelmanns C."/>
        </authorList>
    </citation>
    <scope>NUCLEOTIDE SEQUENCE [LARGE SCALE GENOMIC DNA]</scope>
    <source>
        <strain evidence="10 11">RB56</strain>
    </source>
</reference>
<dbReference type="Gene3D" id="1.10.287.130">
    <property type="match status" value="1"/>
</dbReference>
<keyword evidence="11" id="KW-1185">Reference proteome</keyword>
<keyword evidence="5 10" id="KW-0808">Transferase</keyword>
<dbReference type="FunFam" id="1.10.287.130:FF:000001">
    <property type="entry name" value="Two-component sensor histidine kinase"/>
    <property type="match status" value="1"/>
</dbReference>
<dbReference type="InterPro" id="IPR036890">
    <property type="entry name" value="HATPase_C_sf"/>
</dbReference>
<gene>
    <name evidence="10" type="primary">rcsC_1</name>
    <name evidence="10" type="ORF">NRB56_50190</name>
</gene>
<keyword evidence="8" id="KW-0812">Transmembrane</keyword>
<dbReference type="SMART" id="SM00387">
    <property type="entry name" value="HATPase_c"/>
    <property type="match status" value="1"/>
</dbReference>
<dbReference type="SUPFAM" id="SSF47384">
    <property type="entry name" value="Homodimeric domain of signal transducing histidine kinase"/>
    <property type="match status" value="1"/>
</dbReference>
<feature type="transmembrane region" description="Helical" evidence="8">
    <location>
        <begin position="69"/>
        <end position="92"/>
    </location>
</feature>
<keyword evidence="4" id="KW-0597">Phosphoprotein</keyword>
<feature type="transmembrane region" description="Helical" evidence="8">
    <location>
        <begin position="39"/>
        <end position="63"/>
    </location>
</feature>
<dbReference type="InterPro" id="IPR003661">
    <property type="entry name" value="HisK_dim/P_dom"/>
</dbReference>
<dbReference type="EMBL" id="WEGI01000011">
    <property type="protein sequence ID" value="MQY29429.1"/>
    <property type="molecule type" value="Genomic_DNA"/>
</dbReference>
<dbReference type="GO" id="GO:0005886">
    <property type="term" value="C:plasma membrane"/>
    <property type="evidence" value="ECO:0007669"/>
    <property type="project" value="UniProtKB-SubCell"/>
</dbReference>
<evidence type="ECO:0000256" key="6">
    <source>
        <dbReference type="ARBA" id="ARBA00022777"/>
    </source>
</evidence>
<comment type="caution">
    <text evidence="10">The sequence shown here is derived from an EMBL/GenBank/DDBJ whole genome shotgun (WGS) entry which is preliminary data.</text>
</comment>
<dbReference type="CDD" id="cd00082">
    <property type="entry name" value="HisKA"/>
    <property type="match status" value="1"/>
</dbReference>
<dbReference type="Pfam" id="PF00512">
    <property type="entry name" value="HisKA"/>
    <property type="match status" value="1"/>
</dbReference>
<evidence type="ECO:0000313" key="10">
    <source>
        <dbReference type="EMBL" id="MQY29429.1"/>
    </source>
</evidence>
<dbReference type="InterPro" id="IPR050736">
    <property type="entry name" value="Sensor_HK_Regulatory"/>
</dbReference>
<keyword evidence="8" id="KW-1133">Transmembrane helix</keyword>
<dbReference type="PANTHER" id="PTHR43711:SF1">
    <property type="entry name" value="HISTIDINE KINASE 1"/>
    <property type="match status" value="1"/>
</dbReference>
<dbReference type="InterPro" id="IPR036097">
    <property type="entry name" value="HisK_dim/P_sf"/>
</dbReference>
<protein>
    <recommendedName>
        <fullName evidence="3">histidine kinase</fullName>
        <ecNumber evidence="3">2.7.13.3</ecNumber>
    </recommendedName>
</protein>
<evidence type="ECO:0000256" key="3">
    <source>
        <dbReference type="ARBA" id="ARBA00012438"/>
    </source>
</evidence>